<gene>
    <name evidence="1" type="ORF">CL6EHI_049020</name>
</gene>
<protein>
    <submittedName>
        <fullName evidence="1">Uncharacterized protein</fullName>
    </submittedName>
</protein>
<name>A0A5K1V7Y5_ENTHI</name>
<proteinExistence type="predicted"/>
<dbReference type="OMA" id="INETIFY"/>
<dbReference type="VEuPathDB" id="AmoebaDB:EHI5A_091600"/>
<dbReference type="VEuPathDB" id="AmoebaDB:KM1_112910"/>
<organism evidence="1 2">
    <name type="scientific">Entamoeba histolytica</name>
    <dbReference type="NCBI Taxonomy" id="5759"/>
    <lineage>
        <taxon>Eukaryota</taxon>
        <taxon>Amoebozoa</taxon>
        <taxon>Evosea</taxon>
        <taxon>Archamoebae</taxon>
        <taxon>Mastigamoebida</taxon>
        <taxon>Entamoebidae</taxon>
        <taxon>Entamoeba</taxon>
    </lineage>
</organism>
<dbReference type="VEuPathDB" id="AmoebaDB:EHI8A_104070"/>
<dbReference type="EMBL" id="BDEQ01000001">
    <property type="protein sequence ID" value="GAT98936.1"/>
    <property type="molecule type" value="Genomic_DNA"/>
</dbReference>
<dbReference type="VEuPathDB" id="AmoebaDB:EHI_049020"/>
<dbReference type="VEuPathDB" id="AmoebaDB:EHI7A_095120"/>
<dbReference type="Proteomes" id="UP000078387">
    <property type="component" value="Unassembled WGS sequence"/>
</dbReference>
<evidence type="ECO:0000313" key="2">
    <source>
        <dbReference type="Proteomes" id="UP000078387"/>
    </source>
</evidence>
<evidence type="ECO:0000313" key="1">
    <source>
        <dbReference type="EMBL" id="GAT98936.1"/>
    </source>
</evidence>
<dbReference type="AlphaFoldDB" id="A0A5K1V7Y5"/>
<reference evidence="1 2" key="1">
    <citation type="submission" date="2016-05" db="EMBL/GenBank/DDBJ databases">
        <title>First whole genome sequencing of Entamoeba histolytica HM1:IMSS-clone-6.</title>
        <authorList>
            <person name="Mukherjee Avik.K."/>
            <person name="Izumyama S."/>
            <person name="Nakada-Tsukui K."/>
            <person name="Nozaki T."/>
        </authorList>
    </citation>
    <scope>NUCLEOTIDE SEQUENCE [LARGE SCALE GENOMIC DNA]</scope>
    <source>
        <strain evidence="1 2">HM1:IMSS clone 6</strain>
    </source>
</reference>
<comment type="caution">
    <text evidence="1">The sequence shown here is derived from an EMBL/GenBank/DDBJ whole genome shotgun (WGS) entry which is preliminary data.</text>
</comment>
<accession>A0A5K1V7Y5</accession>
<sequence length="195" mass="22379">MANAETVSFVLENTSFKNGWHIYSEYTNCSVVQKNGMLFFKDNITTGLKFVNDNSVLTQDFNTLQFYFFFEGENNTNFTVLLSEDVSNRKKTNGFVETITFTAQPNVTNKIVLPINIQRTRFMTLKLGEGQTLRNENVRIKDLKFSDEEPFIETDAVELSSNQLVIFDPIVWQCENGATNILIMFGVLSIFFMLI</sequence>